<organism evidence="2">
    <name type="scientific">uncultured Solirubrobacteraceae bacterium</name>
    <dbReference type="NCBI Taxonomy" id="1162706"/>
    <lineage>
        <taxon>Bacteria</taxon>
        <taxon>Bacillati</taxon>
        <taxon>Actinomycetota</taxon>
        <taxon>Thermoleophilia</taxon>
        <taxon>Solirubrobacterales</taxon>
        <taxon>Solirubrobacteraceae</taxon>
        <taxon>environmental samples</taxon>
    </lineage>
</organism>
<reference evidence="2" key="1">
    <citation type="submission" date="2020-02" db="EMBL/GenBank/DDBJ databases">
        <authorList>
            <person name="Meier V. D."/>
        </authorList>
    </citation>
    <scope>NUCLEOTIDE SEQUENCE</scope>
    <source>
        <strain evidence="2">AVDCRST_MAG13</strain>
    </source>
</reference>
<feature type="compositionally biased region" description="Basic residues" evidence="1">
    <location>
        <begin position="60"/>
        <end position="81"/>
    </location>
</feature>
<feature type="compositionally biased region" description="Basic and acidic residues" evidence="1">
    <location>
        <begin position="82"/>
        <end position="128"/>
    </location>
</feature>
<sequence length="509" mass="54960">DGSPAARGRHRPRGGRRPAAPPRQGRRAGQAPRPRAHRPPPGPGLVRRGRAPGQLGAGRPGRRRRRHRHGPRRRPPRRGHGQRPDGEGRVLGAEDRREDPAHPGARGERAGADDLPRRLGGRADHRAGADVPRPPRGGADLRQRGAAQRRRAAAVRVVRAERRGRRVHPRVLRRGDHARRQRVDVPRLPADGRDGHRGEGHARGDGRRADAHGRLGLRAPARQDGRGGRGRRPALPELPAVQLGRGAARGAAGRAGQRLSHPRPDPRGREQAVRHQGAHRVAGRRRVVLRDPRALGQGARGGLRAPRGPRHRDRGQPAQAEGRRPVRRLGRQGRALHLDVQRVQRPAALPGRRARLHDRDGGRAPGHHPPRRQDDLRGDRGDGPQAQRDRPQGLRRRALRDGGAGVRPRRLPGAARRVDRRDGPAGGGERGLLQPAPGHRGPGRAGRPPGGAAPGVRRGHRPPAPGLRARGGRRDPARGPAGRADAPLRAGRGQGARLAGQAQPDHAGL</sequence>
<feature type="compositionally biased region" description="Basic and acidic residues" evidence="1">
    <location>
        <begin position="371"/>
        <end position="392"/>
    </location>
</feature>
<feature type="compositionally biased region" description="Basic residues" evidence="1">
    <location>
        <begin position="162"/>
        <end position="180"/>
    </location>
</feature>
<accession>A0A6J4TEC1</accession>
<dbReference type="AlphaFoldDB" id="A0A6J4TEC1"/>
<dbReference type="EMBL" id="CADCVO010000538">
    <property type="protein sequence ID" value="CAA9521557.1"/>
    <property type="molecule type" value="Genomic_DNA"/>
</dbReference>
<proteinExistence type="predicted"/>
<feature type="compositionally biased region" description="Low complexity" evidence="1">
    <location>
        <begin position="136"/>
        <end position="146"/>
    </location>
</feature>
<feature type="compositionally biased region" description="Low complexity" evidence="1">
    <location>
        <begin position="294"/>
        <end position="306"/>
    </location>
</feature>
<feature type="non-terminal residue" evidence="2">
    <location>
        <position position="1"/>
    </location>
</feature>
<gene>
    <name evidence="2" type="ORF">AVDCRST_MAG13-3412</name>
</gene>
<feature type="region of interest" description="Disordered" evidence="1">
    <location>
        <begin position="1"/>
        <end position="509"/>
    </location>
</feature>
<feature type="compositionally biased region" description="Basic and acidic residues" evidence="1">
    <location>
        <begin position="181"/>
        <end position="213"/>
    </location>
</feature>
<keyword evidence="2" id="KW-0808">Transferase</keyword>
<evidence type="ECO:0000313" key="2">
    <source>
        <dbReference type="EMBL" id="CAA9521557.1"/>
    </source>
</evidence>
<dbReference type="EC" id="6.4.1.4" evidence="2"/>
<feature type="compositionally biased region" description="Basic and acidic residues" evidence="1">
    <location>
        <begin position="262"/>
        <end position="273"/>
    </location>
</feature>
<feature type="compositionally biased region" description="Basic residues" evidence="1">
    <location>
        <begin position="7"/>
        <end position="16"/>
    </location>
</feature>
<feature type="compositionally biased region" description="Basic residues" evidence="1">
    <location>
        <begin position="276"/>
        <end position="287"/>
    </location>
</feature>
<feature type="compositionally biased region" description="Low complexity" evidence="1">
    <location>
        <begin position="233"/>
        <end position="256"/>
    </location>
</feature>
<evidence type="ECO:0000256" key="1">
    <source>
        <dbReference type="SAM" id="MobiDB-lite"/>
    </source>
</evidence>
<name>A0A6J4TEC1_9ACTN</name>
<feature type="non-terminal residue" evidence="2">
    <location>
        <position position="509"/>
    </location>
</feature>
<dbReference type="GO" id="GO:0004485">
    <property type="term" value="F:methylcrotonoyl-CoA carboxylase activity"/>
    <property type="evidence" value="ECO:0007669"/>
    <property type="project" value="UniProtKB-EC"/>
</dbReference>
<protein>
    <submittedName>
        <fullName evidence="2">Methylcrotonyl-CoA carboxylase carboxyl transferase subunit</fullName>
        <ecNumber evidence="2">6.4.1.4</ecNumber>
    </submittedName>
</protein>
<feature type="compositionally biased region" description="Low complexity" evidence="1">
    <location>
        <begin position="478"/>
        <end position="503"/>
    </location>
</feature>
<dbReference type="GO" id="GO:0016740">
    <property type="term" value="F:transferase activity"/>
    <property type="evidence" value="ECO:0007669"/>
    <property type="project" value="UniProtKB-KW"/>
</dbReference>
<keyword evidence="2" id="KW-0436">Ligase</keyword>